<name>A0A4V3BUU7_9BURK</name>
<reference evidence="2 3" key="1">
    <citation type="submission" date="2019-03" db="EMBL/GenBank/DDBJ databases">
        <title>Genomic Encyclopedia of Type Strains, Phase IV (KMG-IV): sequencing the most valuable type-strain genomes for metagenomic binning, comparative biology and taxonomic classification.</title>
        <authorList>
            <person name="Goeker M."/>
        </authorList>
    </citation>
    <scope>NUCLEOTIDE SEQUENCE [LARGE SCALE GENOMIC DNA]</scope>
    <source>
        <strain evidence="2 3">DSM 18555</strain>
    </source>
</reference>
<comment type="caution">
    <text evidence="2">The sequence shown here is derived from an EMBL/GenBank/DDBJ whole genome shotgun (WGS) entry which is preliminary data.</text>
</comment>
<protein>
    <submittedName>
        <fullName evidence="2">K+-transporting ATPase KdpF subunit</fullName>
    </submittedName>
</protein>
<sequence length="29" mass="3169">MNLFYVIGSIVAVGLLIYLVMALVKAEDL</sequence>
<keyword evidence="1" id="KW-0812">Transmembrane</keyword>
<organism evidence="2 3">
    <name type="scientific">Herminiimonas fonticola</name>
    <dbReference type="NCBI Taxonomy" id="303380"/>
    <lineage>
        <taxon>Bacteria</taxon>
        <taxon>Pseudomonadati</taxon>
        <taxon>Pseudomonadota</taxon>
        <taxon>Betaproteobacteria</taxon>
        <taxon>Burkholderiales</taxon>
        <taxon>Oxalobacteraceae</taxon>
        <taxon>Herminiimonas</taxon>
    </lineage>
</organism>
<gene>
    <name evidence="2" type="ORF">EV677_2695</name>
</gene>
<feature type="transmembrane region" description="Helical" evidence="1">
    <location>
        <begin position="6"/>
        <end position="24"/>
    </location>
</feature>
<accession>A0A4V3BUU7</accession>
<dbReference type="EMBL" id="SNWF01000007">
    <property type="protein sequence ID" value="TDN88208.1"/>
    <property type="molecule type" value="Genomic_DNA"/>
</dbReference>
<dbReference type="Proteomes" id="UP000294737">
    <property type="component" value="Unassembled WGS sequence"/>
</dbReference>
<dbReference type="Pfam" id="PF09604">
    <property type="entry name" value="Potass_KdpF"/>
    <property type="match status" value="1"/>
</dbReference>
<dbReference type="InterPro" id="IPR011726">
    <property type="entry name" value="KdpF"/>
</dbReference>
<proteinExistence type="predicted"/>
<dbReference type="NCBIfam" id="TIGR02115">
    <property type="entry name" value="potass_kdpF"/>
    <property type="match status" value="1"/>
</dbReference>
<keyword evidence="3" id="KW-1185">Reference proteome</keyword>
<keyword evidence="1" id="KW-0472">Membrane</keyword>
<dbReference type="AlphaFoldDB" id="A0A4V3BUU7"/>
<evidence type="ECO:0000313" key="2">
    <source>
        <dbReference type="EMBL" id="TDN88208.1"/>
    </source>
</evidence>
<evidence type="ECO:0000256" key="1">
    <source>
        <dbReference type="SAM" id="Phobius"/>
    </source>
</evidence>
<dbReference type="GO" id="GO:0008556">
    <property type="term" value="F:P-type potassium transmembrane transporter activity"/>
    <property type="evidence" value="ECO:0007669"/>
    <property type="project" value="InterPro"/>
</dbReference>
<dbReference type="RefSeq" id="WP_112992620.1">
    <property type="nucleotide sequence ID" value="NZ_PTLZ01000003.1"/>
</dbReference>
<dbReference type="GO" id="GO:0005886">
    <property type="term" value="C:plasma membrane"/>
    <property type="evidence" value="ECO:0007669"/>
    <property type="project" value="InterPro"/>
</dbReference>
<keyword evidence="1" id="KW-1133">Transmembrane helix</keyword>
<evidence type="ECO:0000313" key="3">
    <source>
        <dbReference type="Proteomes" id="UP000294737"/>
    </source>
</evidence>